<sequence length="246" mass="28813">MSIPLITGILSLITAIITFINTSASYHQTKSETSYDNSQNNFAQINNTNINGQVNIKQTNNKSYEEYRNEKTWQTRSKQSNLFTNISLFLIVIVPIILRDITSIKNNIFDYNHFLLLFIQTVPISILLFSIVNLGSLFLFFKLKIASYINSQDLSIVNNLHKISRIIWPISIFFSFINTWIIYQTKQNIFILLIFIVVNFLGTRTFTEIVFAKTMFNPYRIKNIFIHLSFWILNIGFPFLLFFKFI</sequence>
<name>A0A0R2NJY5_9LACO</name>
<reference evidence="2 3" key="1">
    <citation type="journal article" date="2015" name="Genome Announc.">
        <title>Expanding the biotechnology potential of lactobacilli through comparative genomics of 213 strains and associated genera.</title>
        <authorList>
            <person name="Sun Z."/>
            <person name="Harris H.M."/>
            <person name="McCann A."/>
            <person name="Guo C."/>
            <person name="Argimon S."/>
            <person name="Zhang W."/>
            <person name="Yang X."/>
            <person name="Jeffery I.B."/>
            <person name="Cooney J.C."/>
            <person name="Kagawa T.F."/>
            <person name="Liu W."/>
            <person name="Song Y."/>
            <person name="Salvetti E."/>
            <person name="Wrobel A."/>
            <person name="Rasinkangas P."/>
            <person name="Parkhill J."/>
            <person name="Rea M.C."/>
            <person name="O'Sullivan O."/>
            <person name="Ritari J."/>
            <person name="Douillard F.P."/>
            <person name="Paul Ross R."/>
            <person name="Yang R."/>
            <person name="Briner A.E."/>
            <person name="Felis G.E."/>
            <person name="de Vos W.M."/>
            <person name="Barrangou R."/>
            <person name="Klaenhammer T.R."/>
            <person name="Caufield P.W."/>
            <person name="Cui Y."/>
            <person name="Zhang H."/>
            <person name="O'Toole P.W."/>
        </authorList>
    </citation>
    <scope>NUCLEOTIDE SEQUENCE [LARGE SCALE GENOMIC DNA]</scope>
    <source>
        <strain evidence="2 3">DSM 23026</strain>
    </source>
</reference>
<feature type="transmembrane region" description="Helical" evidence="1">
    <location>
        <begin position="224"/>
        <end position="243"/>
    </location>
</feature>
<dbReference type="PATRIC" id="fig|480391.4.peg.1648"/>
<dbReference type="OrthoDB" id="10017557at2"/>
<comment type="caution">
    <text evidence="2">The sequence shown here is derived from an EMBL/GenBank/DDBJ whole genome shotgun (WGS) entry which is preliminary data.</text>
</comment>
<evidence type="ECO:0000313" key="2">
    <source>
        <dbReference type="EMBL" id="KRO25660.1"/>
    </source>
</evidence>
<feature type="transmembrane region" description="Helical" evidence="1">
    <location>
        <begin position="166"/>
        <end position="183"/>
    </location>
</feature>
<feature type="transmembrane region" description="Helical" evidence="1">
    <location>
        <begin position="189"/>
        <end position="212"/>
    </location>
</feature>
<feature type="transmembrane region" description="Helical" evidence="1">
    <location>
        <begin position="6"/>
        <end position="24"/>
    </location>
</feature>
<keyword evidence="1" id="KW-1133">Transmembrane helix</keyword>
<evidence type="ECO:0000313" key="3">
    <source>
        <dbReference type="Proteomes" id="UP000051249"/>
    </source>
</evidence>
<gene>
    <name evidence="2" type="ORF">IV88_GL001618</name>
</gene>
<protein>
    <submittedName>
        <fullName evidence="2">Uncharacterized protein</fullName>
    </submittedName>
</protein>
<dbReference type="EMBL" id="JQCQ01000007">
    <property type="protein sequence ID" value="KRO25660.1"/>
    <property type="molecule type" value="Genomic_DNA"/>
</dbReference>
<dbReference type="AlphaFoldDB" id="A0A0R2NJY5"/>
<accession>A0A0R2NJY5</accession>
<dbReference type="Proteomes" id="UP000051249">
    <property type="component" value="Unassembled WGS sequence"/>
</dbReference>
<feature type="transmembrane region" description="Helical" evidence="1">
    <location>
        <begin position="114"/>
        <end position="141"/>
    </location>
</feature>
<feature type="transmembrane region" description="Helical" evidence="1">
    <location>
        <begin position="82"/>
        <end position="102"/>
    </location>
</feature>
<keyword evidence="3" id="KW-1185">Reference proteome</keyword>
<proteinExistence type="predicted"/>
<evidence type="ECO:0000256" key="1">
    <source>
        <dbReference type="SAM" id="Phobius"/>
    </source>
</evidence>
<dbReference type="RefSeq" id="WP_057798516.1">
    <property type="nucleotide sequence ID" value="NZ_BJZZ01000007.1"/>
</dbReference>
<keyword evidence="1" id="KW-0472">Membrane</keyword>
<organism evidence="2 3">
    <name type="scientific">Pediococcus argentinicus</name>
    <dbReference type="NCBI Taxonomy" id="480391"/>
    <lineage>
        <taxon>Bacteria</taxon>
        <taxon>Bacillati</taxon>
        <taxon>Bacillota</taxon>
        <taxon>Bacilli</taxon>
        <taxon>Lactobacillales</taxon>
        <taxon>Lactobacillaceae</taxon>
        <taxon>Pediococcus</taxon>
    </lineage>
</organism>
<keyword evidence="1" id="KW-0812">Transmembrane</keyword>